<dbReference type="AlphaFoldDB" id="A0A8D7ZZS1"/>
<dbReference type="EMBL" id="HBUE01009385">
    <property type="protein sequence ID" value="CAG6447564.1"/>
    <property type="molecule type" value="Transcribed_RNA"/>
</dbReference>
<reference evidence="2" key="1">
    <citation type="submission" date="2021-05" db="EMBL/GenBank/DDBJ databases">
        <authorList>
            <person name="Alioto T."/>
            <person name="Alioto T."/>
            <person name="Gomez Garrido J."/>
        </authorList>
    </citation>
    <scope>NUCLEOTIDE SEQUENCE</scope>
</reference>
<dbReference type="EMBL" id="HBUE01345510">
    <property type="protein sequence ID" value="CAG6600402.1"/>
    <property type="molecule type" value="Transcribed_RNA"/>
</dbReference>
<name>A0A8D7ZZS1_CULPI</name>
<keyword evidence="1" id="KW-0472">Membrane</keyword>
<evidence type="ECO:0000256" key="1">
    <source>
        <dbReference type="SAM" id="Phobius"/>
    </source>
</evidence>
<evidence type="ECO:0000313" key="2">
    <source>
        <dbReference type="EMBL" id="CAG6447564.1"/>
    </source>
</evidence>
<accession>A0A8D7ZZS1</accession>
<protein>
    <submittedName>
        <fullName evidence="2">(northern house mosquito) hypothetical protein</fullName>
    </submittedName>
</protein>
<feature type="transmembrane region" description="Helical" evidence="1">
    <location>
        <begin position="35"/>
        <end position="55"/>
    </location>
</feature>
<keyword evidence="1" id="KW-1133">Transmembrane helix</keyword>
<dbReference type="EMBL" id="HBUE01238537">
    <property type="protein sequence ID" value="CAG6548184.1"/>
    <property type="molecule type" value="Transcribed_RNA"/>
</dbReference>
<sequence length="118" mass="13257">MVNLTCLPQIASNCSKYGQFTQSAPWPVMLCRNLLTLYVFCMFLNFMLAVGPSSVKPCSFILMATFLQSVDCASVEFENFWFSDRRIASMHFMALSVQSNTSAASVVPFPTPKVTNWF</sequence>
<proteinExistence type="predicted"/>
<keyword evidence="1" id="KW-0812">Transmembrane</keyword>
<organism evidence="2">
    <name type="scientific">Culex pipiens</name>
    <name type="common">House mosquito</name>
    <dbReference type="NCBI Taxonomy" id="7175"/>
    <lineage>
        <taxon>Eukaryota</taxon>
        <taxon>Metazoa</taxon>
        <taxon>Ecdysozoa</taxon>
        <taxon>Arthropoda</taxon>
        <taxon>Hexapoda</taxon>
        <taxon>Insecta</taxon>
        <taxon>Pterygota</taxon>
        <taxon>Neoptera</taxon>
        <taxon>Endopterygota</taxon>
        <taxon>Diptera</taxon>
        <taxon>Nematocera</taxon>
        <taxon>Culicoidea</taxon>
        <taxon>Culicidae</taxon>
        <taxon>Culicinae</taxon>
        <taxon>Culicini</taxon>
        <taxon>Culex</taxon>
        <taxon>Culex</taxon>
    </lineage>
</organism>